<dbReference type="RefSeq" id="WP_378163537.1">
    <property type="nucleotide sequence ID" value="NZ_JBHSBU010000001.1"/>
</dbReference>
<evidence type="ECO:0000313" key="10">
    <source>
        <dbReference type="Proteomes" id="UP001595791"/>
    </source>
</evidence>
<evidence type="ECO:0000256" key="6">
    <source>
        <dbReference type="ARBA" id="ARBA00023004"/>
    </source>
</evidence>
<protein>
    <submittedName>
        <fullName evidence="9">2OG-Fe(II) oxygenase</fullName>
    </submittedName>
</protein>
<feature type="domain" description="Fe2OG dioxygenase" evidence="8">
    <location>
        <begin position="169"/>
        <end position="278"/>
    </location>
</feature>
<keyword evidence="2" id="KW-0479">Metal-binding</keyword>
<organism evidence="9 10">
    <name type="scientific">Chitinimonas lacunae</name>
    <dbReference type="NCBI Taxonomy" id="1963018"/>
    <lineage>
        <taxon>Bacteria</taxon>
        <taxon>Pseudomonadati</taxon>
        <taxon>Pseudomonadota</taxon>
        <taxon>Betaproteobacteria</taxon>
        <taxon>Neisseriales</taxon>
        <taxon>Chitinibacteraceae</taxon>
        <taxon>Chitinimonas</taxon>
    </lineage>
</organism>
<proteinExistence type="predicted"/>
<dbReference type="InterPro" id="IPR044862">
    <property type="entry name" value="Pro_4_hyd_alph_FE2OG_OXY"/>
</dbReference>
<accession>A0ABV8MN43</accession>
<comment type="cofactor">
    <cofactor evidence="1">
        <name>L-ascorbate</name>
        <dbReference type="ChEBI" id="CHEBI:38290"/>
    </cofactor>
</comment>
<keyword evidence="5" id="KW-0560">Oxidoreductase</keyword>
<comment type="caution">
    <text evidence="9">The sequence shown here is derived from an EMBL/GenBank/DDBJ whole genome shotgun (WGS) entry which is preliminary data.</text>
</comment>
<name>A0ABV8MN43_9NEIS</name>
<evidence type="ECO:0000259" key="8">
    <source>
        <dbReference type="PROSITE" id="PS51471"/>
    </source>
</evidence>
<gene>
    <name evidence="9" type="ORF">ACFOW7_09610</name>
</gene>
<keyword evidence="3" id="KW-0847">Vitamin C</keyword>
<reference evidence="10" key="1">
    <citation type="journal article" date="2019" name="Int. J. Syst. Evol. Microbiol.">
        <title>The Global Catalogue of Microorganisms (GCM) 10K type strain sequencing project: providing services to taxonomists for standard genome sequencing and annotation.</title>
        <authorList>
            <consortium name="The Broad Institute Genomics Platform"/>
            <consortium name="The Broad Institute Genome Sequencing Center for Infectious Disease"/>
            <person name="Wu L."/>
            <person name="Ma J."/>
        </authorList>
    </citation>
    <scope>NUCLEOTIDE SEQUENCE [LARGE SCALE GENOMIC DNA]</scope>
    <source>
        <strain evidence="10">LMG 29894</strain>
    </source>
</reference>
<dbReference type="InterPro" id="IPR006620">
    <property type="entry name" value="Pro_4_hyd_alph"/>
</dbReference>
<evidence type="ECO:0000256" key="4">
    <source>
        <dbReference type="ARBA" id="ARBA00022964"/>
    </source>
</evidence>
<dbReference type="PANTHER" id="PTHR10869">
    <property type="entry name" value="PROLYL 4-HYDROXYLASE ALPHA SUBUNIT"/>
    <property type="match status" value="1"/>
</dbReference>
<dbReference type="Pfam" id="PF13640">
    <property type="entry name" value="2OG-FeII_Oxy_3"/>
    <property type="match status" value="1"/>
</dbReference>
<keyword evidence="10" id="KW-1185">Reference proteome</keyword>
<dbReference type="InterPro" id="IPR045054">
    <property type="entry name" value="P4HA-like"/>
</dbReference>
<evidence type="ECO:0000256" key="3">
    <source>
        <dbReference type="ARBA" id="ARBA00022896"/>
    </source>
</evidence>
<evidence type="ECO:0000256" key="2">
    <source>
        <dbReference type="ARBA" id="ARBA00022723"/>
    </source>
</evidence>
<sequence length="282" mass="31621">MSVTALSSAWRDWIRDGLERGCSQQQLVDVMLQNEFEANFARAAVSVVALEPRGAAAQKPPTEPMVPHRFPLDGNTVPGLDRPVQVLFRLERPRVILFGNILSEQECEQIINLSRNKVERSTTVDNATGKSVEHEARTSEGTFFLLNENELIERIDRRLAALLQHPIECGEGLQILHYNVGGEYRPHFDYFDPNIPGSKPHLEERGQRIGTLVMYLNDVEAGGETIFPDLGLSVAPRRGHGVYFEYSDDSGTLDPLSLHGGAPVIRGDKWIATKWLRQRASR</sequence>
<evidence type="ECO:0000256" key="1">
    <source>
        <dbReference type="ARBA" id="ARBA00001961"/>
    </source>
</evidence>
<dbReference type="EMBL" id="JBHSBU010000001">
    <property type="protein sequence ID" value="MFC4159603.1"/>
    <property type="molecule type" value="Genomic_DNA"/>
</dbReference>
<dbReference type="Proteomes" id="UP001595791">
    <property type="component" value="Unassembled WGS sequence"/>
</dbReference>
<dbReference type="Gene3D" id="2.60.120.620">
    <property type="entry name" value="q2cbj1_9rhob like domain"/>
    <property type="match status" value="1"/>
</dbReference>
<keyword evidence="6" id="KW-0408">Iron</keyword>
<keyword evidence="4" id="KW-0223">Dioxygenase</keyword>
<feature type="region of interest" description="Disordered" evidence="7">
    <location>
        <begin position="55"/>
        <end position="74"/>
    </location>
</feature>
<dbReference type="InterPro" id="IPR005123">
    <property type="entry name" value="Oxoglu/Fe-dep_dioxygenase_dom"/>
</dbReference>
<evidence type="ECO:0000256" key="5">
    <source>
        <dbReference type="ARBA" id="ARBA00023002"/>
    </source>
</evidence>
<dbReference type="PANTHER" id="PTHR10869:SF246">
    <property type="entry name" value="TRANSMEMBRANE PROLYL 4-HYDROXYLASE"/>
    <property type="match status" value="1"/>
</dbReference>
<evidence type="ECO:0000313" key="9">
    <source>
        <dbReference type="EMBL" id="MFC4159603.1"/>
    </source>
</evidence>
<dbReference type="SMART" id="SM00702">
    <property type="entry name" value="P4Hc"/>
    <property type="match status" value="1"/>
</dbReference>
<dbReference type="PROSITE" id="PS51471">
    <property type="entry name" value="FE2OG_OXY"/>
    <property type="match status" value="1"/>
</dbReference>
<evidence type="ECO:0000256" key="7">
    <source>
        <dbReference type="SAM" id="MobiDB-lite"/>
    </source>
</evidence>